<evidence type="ECO:0000256" key="2">
    <source>
        <dbReference type="ARBA" id="ARBA00007025"/>
    </source>
</evidence>
<comment type="similarity">
    <text evidence="2">Belongs to the SNF2/RAD54 helicase family.</text>
</comment>
<sequence length="222" mass="25725">FEPKNIFFVCFNEKFGRKLIFVNVEDRLLADIILSHSDCIVNYIQHDSLFKNLEEEKLTEQECKEAWEDYEREKVNPSRGIYGNFMEERQANIVQFRDQASEALQPIFADPVYMAAFQLRAMDSDTAQKVTFIKRSLDALLPKIPVQLRGGMNEFTTYFLAMINEGLKTAESGAWLYSKTVSIFRTVVSMVKSEPHCVPILQYLYRTAPQIFDPNESSALYM</sequence>
<evidence type="ECO:0000256" key="4">
    <source>
        <dbReference type="ARBA" id="ARBA00022806"/>
    </source>
</evidence>
<protein>
    <submittedName>
        <fullName evidence="8">Uncharacterized protein</fullName>
    </submittedName>
</protein>
<keyword evidence="6" id="KW-0238">DNA-binding</keyword>
<keyword evidence="4" id="KW-0347">Helicase</keyword>
<comment type="subcellular location">
    <subcellularLocation>
        <location evidence="1">Nucleus</location>
    </subcellularLocation>
</comment>
<organism evidence="8 9">
    <name type="scientific">Cercopithifilaria johnstoni</name>
    <dbReference type="NCBI Taxonomy" id="2874296"/>
    <lineage>
        <taxon>Eukaryota</taxon>
        <taxon>Metazoa</taxon>
        <taxon>Ecdysozoa</taxon>
        <taxon>Nematoda</taxon>
        <taxon>Chromadorea</taxon>
        <taxon>Rhabditida</taxon>
        <taxon>Spirurina</taxon>
        <taxon>Spiruromorpha</taxon>
        <taxon>Filarioidea</taxon>
        <taxon>Onchocercidae</taxon>
        <taxon>Cercopithifilaria</taxon>
    </lineage>
</organism>
<accession>A0A8J2PXB0</accession>
<dbReference type="Proteomes" id="UP000746747">
    <property type="component" value="Unassembled WGS sequence"/>
</dbReference>
<evidence type="ECO:0000313" key="9">
    <source>
        <dbReference type="Proteomes" id="UP000746747"/>
    </source>
</evidence>
<reference evidence="8" key="1">
    <citation type="submission" date="2021-09" db="EMBL/GenBank/DDBJ databases">
        <authorList>
            <consortium name="Pathogen Informatics"/>
        </authorList>
    </citation>
    <scope>NUCLEOTIDE SEQUENCE</scope>
</reference>
<gene>
    <name evidence="8" type="ORF">CJOHNSTONI_LOCUS8418</name>
</gene>
<evidence type="ECO:0000313" key="8">
    <source>
        <dbReference type="EMBL" id="CAG9538744.1"/>
    </source>
</evidence>
<evidence type="ECO:0000256" key="7">
    <source>
        <dbReference type="ARBA" id="ARBA00023242"/>
    </source>
</evidence>
<evidence type="ECO:0000256" key="6">
    <source>
        <dbReference type="ARBA" id="ARBA00023125"/>
    </source>
</evidence>
<dbReference type="PANTHER" id="PTHR45797:SF3">
    <property type="entry name" value="TRANSCRIPTIONAL REGULATOR ATRX HOMOLOG"/>
    <property type="match status" value="1"/>
</dbReference>
<name>A0A8J2PXB0_9BILA</name>
<dbReference type="AlphaFoldDB" id="A0A8J2PXB0"/>
<keyword evidence="9" id="KW-1185">Reference proteome</keyword>
<keyword evidence="4" id="KW-0378">Hydrolase</keyword>
<evidence type="ECO:0000256" key="1">
    <source>
        <dbReference type="ARBA" id="ARBA00004123"/>
    </source>
</evidence>
<dbReference type="GO" id="GO:0016887">
    <property type="term" value="F:ATP hydrolysis activity"/>
    <property type="evidence" value="ECO:0007669"/>
    <property type="project" value="InterPro"/>
</dbReference>
<comment type="caution">
    <text evidence="8">The sequence shown here is derived from an EMBL/GenBank/DDBJ whole genome shotgun (WGS) entry which is preliminary data.</text>
</comment>
<dbReference type="InterPro" id="IPR044574">
    <property type="entry name" value="ARIP4-like"/>
</dbReference>
<dbReference type="GO" id="GO:0004386">
    <property type="term" value="F:helicase activity"/>
    <property type="evidence" value="ECO:0007669"/>
    <property type="project" value="UniProtKB-KW"/>
</dbReference>
<feature type="non-terminal residue" evidence="8">
    <location>
        <position position="1"/>
    </location>
</feature>
<dbReference type="PANTHER" id="PTHR45797">
    <property type="entry name" value="RAD54-LIKE"/>
    <property type="match status" value="1"/>
</dbReference>
<evidence type="ECO:0000256" key="3">
    <source>
        <dbReference type="ARBA" id="ARBA00022741"/>
    </source>
</evidence>
<evidence type="ECO:0000256" key="5">
    <source>
        <dbReference type="ARBA" id="ARBA00022840"/>
    </source>
</evidence>
<keyword evidence="5" id="KW-0067">ATP-binding</keyword>
<dbReference type="OrthoDB" id="2020972at2759"/>
<dbReference type="GO" id="GO:0005634">
    <property type="term" value="C:nucleus"/>
    <property type="evidence" value="ECO:0007669"/>
    <property type="project" value="UniProtKB-SubCell"/>
</dbReference>
<dbReference type="GO" id="GO:0003677">
    <property type="term" value="F:DNA binding"/>
    <property type="evidence" value="ECO:0007669"/>
    <property type="project" value="UniProtKB-KW"/>
</dbReference>
<keyword evidence="3" id="KW-0547">Nucleotide-binding</keyword>
<dbReference type="GO" id="GO:0005524">
    <property type="term" value="F:ATP binding"/>
    <property type="evidence" value="ECO:0007669"/>
    <property type="project" value="UniProtKB-KW"/>
</dbReference>
<dbReference type="EMBL" id="CAKAEH010001698">
    <property type="protein sequence ID" value="CAG9538744.1"/>
    <property type="molecule type" value="Genomic_DNA"/>
</dbReference>
<proteinExistence type="inferred from homology"/>
<keyword evidence="7" id="KW-0539">Nucleus</keyword>